<dbReference type="Proteomes" id="UP000076962">
    <property type="component" value="Unassembled WGS sequence"/>
</dbReference>
<gene>
    <name evidence="2" type="ORF">THIOM_001948</name>
</gene>
<keyword evidence="1" id="KW-0175">Coiled coil</keyword>
<evidence type="ECO:0000313" key="3">
    <source>
        <dbReference type="Proteomes" id="UP000076962"/>
    </source>
</evidence>
<feature type="coiled-coil region" evidence="1">
    <location>
        <begin position="15"/>
        <end position="83"/>
    </location>
</feature>
<keyword evidence="3" id="KW-1185">Reference proteome</keyword>
<reference evidence="2 3" key="1">
    <citation type="submission" date="2016-05" db="EMBL/GenBank/DDBJ databases">
        <title>Single-cell genome of chain-forming Candidatus Thiomargarita nelsonii and comparison to other large sulfur-oxidizing bacteria.</title>
        <authorList>
            <person name="Winkel M."/>
            <person name="Salman V."/>
            <person name="Woyke T."/>
            <person name="Schulz-Vogt H."/>
            <person name="Richter M."/>
            <person name="Flood B."/>
            <person name="Bailey J."/>
            <person name="Amann R."/>
            <person name="Mussmann M."/>
        </authorList>
    </citation>
    <scope>NUCLEOTIDE SEQUENCE [LARGE SCALE GENOMIC DNA]</scope>
    <source>
        <strain evidence="2 3">THI036</strain>
    </source>
</reference>
<proteinExistence type="predicted"/>
<dbReference type="AlphaFoldDB" id="A0A176S2V7"/>
<evidence type="ECO:0000313" key="2">
    <source>
        <dbReference type="EMBL" id="OAD22256.1"/>
    </source>
</evidence>
<evidence type="ECO:0000256" key="1">
    <source>
        <dbReference type="SAM" id="Coils"/>
    </source>
</evidence>
<dbReference type="EMBL" id="LUTY01001070">
    <property type="protein sequence ID" value="OAD22256.1"/>
    <property type="molecule type" value="Genomic_DNA"/>
</dbReference>
<comment type="caution">
    <text evidence="2">The sequence shown here is derived from an EMBL/GenBank/DDBJ whole genome shotgun (WGS) entry which is preliminary data.</text>
</comment>
<name>A0A176S2V7_9GAMM</name>
<accession>A0A176S2V7</accession>
<protein>
    <submittedName>
        <fullName evidence="2">IS605 family transposase OrfB</fullName>
    </submittedName>
</protein>
<organism evidence="2 3">
    <name type="scientific">Candidatus Thiomargarita nelsonii</name>
    <dbReference type="NCBI Taxonomy" id="1003181"/>
    <lineage>
        <taxon>Bacteria</taxon>
        <taxon>Pseudomonadati</taxon>
        <taxon>Pseudomonadota</taxon>
        <taxon>Gammaproteobacteria</taxon>
        <taxon>Thiotrichales</taxon>
        <taxon>Thiotrichaceae</taxon>
        <taxon>Thiomargarita</taxon>
    </lineage>
</organism>
<sequence length="253" mass="29310">MDIFVRSVITNPLVVSNLERYIKENKERVEKTRQTIEKLSKKEIEPNQRQKHLNKIHQKKRRLARLEKHLEQLESDKATGRVRICFGSKKLFNAQFDLKANGYENFEQWKSDWQKARSNQFILVGSKDETAGNQLCVATRKKNGTLTLRVRMPEALVPNSGKYVEIKMVKFEYGQEVIEAALNDNEARRVLKSLKSSATKHYGQAITYRFLRDEKGWRVFVSTARPQIPIKTLKDIGTIGIDLNACDSFGLIR</sequence>